<feature type="region of interest" description="Disordered" evidence="1">
    <location>
        <begin position="382"/>
        <end position="421"/>
    </location>
</feature>
<dbReference type="InterPro" id="IPR017853">
    <property type="entry name" value="GH"/>
</dbReference>
<dbReference type="RefSeq" id="WP_179540632.1">
    <property type="nucleotide sequence ID" value="NZ_BAAALL010000004.1"/>
</dbReference>
<feature type="compositionally biased region" description="Low complexity" evidence="1">
    <location>
        <begin position="387"/>
        <end position="399"/>
    </location>
</feature>
<evidence type="ECO:0000313" key="3">
    <source>
        <dbReference type="Proteomes" id="UP000535437"/>
    </source>
</evidence>
<reference evidence="2 3" key="1">
    <citation type="submission" date="2020-07" db="EMBL/GenBank/DDBJ databases">
        <title>Sequencing the genomes of 1000 actinobacteria strains.</title>
        <authorList>
            <person name="Klenk H.-P."/>
        </authorList>
    </citation>
    <scope>NUCLEOTIDE SEQUENCE [LARGE SCALE GENOMIC DNA]</scope>
    <source>
        <strain evidence="2 3">DSM 15475</strain>
    </source>
</reference>
<evidence type="ECO:0000256" key="1">
    <source>
        <dbReference type="SAM" id="MobiDB-lite"/>
    </source>
</evidence>
<name>A0A7Z0K820_9MICC</name>
<accession>A0A7Z0K820</accession>
<evidence type="ECO:0000313" key="2">
    <source>
        <dbReference type="EMBL" id="NYJ77104.1"/>
    </source>
</evidence>
<protein>
    <recommendedName>
        <fullName evidence="4">Cellulase (Glycosyl hydrolase family 5)</fullName>
    </recommendedName>
</protein>
<dbReference type="SUPFAM" id="SSF51445">
    <property type="entry name" value="(Trans)glycosidases"/>
    <property type="match status" value="1"/>
</dbReference>
<gene>
    <name evidence="2" type="ORF">HNR09_000515</name>
</gene>
<keyword evidence="3" id="KW-1185">Reference proteome</keyword>
<dbReference type="EMBL" id="JACCFY010000001">
    <property type="protein sequence ID" value="NYJ77104.1"/>
    <property type="molecule type" value="Genomic_DNA"/>
</dbReference>
<sequence length="421" mass="45817">MRFGLNHTPRRGWFHAWQDLDLADVADDMSAIASLGADHVRIFPLWPLIQPNRGLIRERGLADVVEVVRVAHEHGLDVVVDALQGHLSSFDFLPAWLGTWHRRNMFTDPEVVSSTAEYVRRLTAAVAREPNLMGITLGNEINQFAAAPHPDPHPVDAAGGTAWLETMLGAARAETDALVTHSMYDAGWYDSTQPFGPAHAAELGDATITHSWVFNGAAQLAGGLAEESVSHAEYLTRLAQAWHPPGSARPIWLQEAGAPTTVMDPAEAPEFIRRSMRRVAQVPHLLGITWWCSHDVSRDLLDFPEVEHDLGLIDVSGRIKPTGEAFAETVAELRAEPPAGTAAQAPAVIIDDLGRDPRDELGPGGAVHRAWLDARDGHVGTALTLRSQSQDQDPTQDQTRGSLSAHHHSDLPTPAPTPQRS</sequence>
<dbReference type="Gene3D" id="3.20.20.80">
    <property type="entry name" value="Glycosidases"/>
    <property type="match status" value="1"/>
</dbReference>
<evidence type="ECO:0008006" key="4">
    <source>
        <dbReference type="Google" id="ProtNLM"/>
    </source>
</evidence>
<dbReference type="Proteomes" id="UP000535437">
    <property type="component" value="Unassembled WGS sequence"/>
</dbReference>
<proteinExistence type="predicted"/>
<organism evidence="2 3">
    <name type="scientific">Nesterenkonia xinjiangensis</name>
    <dbReference type="NCBI Taxonomy" id="225327"/>
    <lineage>
        <taxon>Bacteria</taxon>
        <taxon>Bacillati</taxon>
        <taxon>Actinomycetota</taxon>
        <taxon>Actinomycetes</taxon>
        <taxon>Micrococcales</taxon>
        <taxon>Micrococcaceae</taxon>
        <taxon>Nesterenkonia</taxon>
    </lineage>
</organism>
<comment type="caution">
    <text evidence="2">The sequence shown here is derived from an EMBL/GenBank/DDBJ whole genome shotgun (WGS) entry which is preliminary data.</text>
</comment>
<dbReference type="AlphaFoldDB" id="A0A7Z0K820"/>